<accession>V7ISF4</accession>
<comment type="caution">
    <text evidence="2">The sequence shown here is derived from an EMBL/GenBank/DDBJ whole genome shotgun (WGS) entry which is preliminary data.</text>
</comment>
<evidence type="ECO:0000313" key="2">
    <source>
        <dbReference type="EMBL" id="ETA89095.1"/>
    </source>
</evidence>
<keyword evidence="1" id="KW-0472">Membrane</keyword>
<keyword evidence="1" id="KW-0812">Transmembrane</keyword>
<sequence>MHDDAIIAAFDFLILFIVANNHAAIPEMVRERVGHLLIEKGQQAIAGVDQIHFHIHTAEDGRIFAADNASAVNNNVARFMVETQD</sequence>
<proteinExistence type="predicted"/>
<gene>
    <name evidence="2" type="ORF">A628_00919</name>
</gene>
<dbReference type="EMBL" id="AZGR01000017">
    <property type="protein sequence ID" value="ETA89095.1"/>
    <property type="molecule type" value="Genomic_DNA"/>
</dbReference>
<protein>
    <submittedName>
        <fullName evidence="2">Uncharacterized protein</fullName>
    </submittedName>
</protein>
<dbReference type="AlphaFoldDB" id="V7ISF4"/>
<evidence type="ECO:0000313" key="3">
    <source>
        <dbReference type="Proteomes" id="UP000018534"/>
    </source>
</evidence>
<feature type="transmembrane region" description="Helical" evidence="1">
    <location>
        <begin position="6"/>
        <end position="25"/>
    </location>
</feature>
<reference evidence="2 3" key="1">
    <citation type="journal article" date="2014" name="Genome Announc.">
        <title>Whole-Genome Sequencing of Salmonella enterica subsp. enterica Serovar Cubana Strains Isolated from Agricultural Sources.</title>
        <authorList>
            <person name="Benahmed F.H."/>
            <person name="Gopinath G.R."/>
            <person name="Wang H."/>
            <person name="Jean-Gilles Beaubrun J."/>
            <person name="Grim C."/>
            <person name="Cheng C.M."/>
            <person name="McClelland M."/>
            <person name="Ayers S."/>
            <person name="Abbott J."/>
            <person name="Desai P."/>
            <person name="Frye J.G."/>
            <person name="Weinstock G."/>
            <person name="Hammack T.S."/>
            <person name="Hanes D.E."/>
            <person name="Rasmussen M.A."/>
            <person name="Davidson M.K."/>
        </authorList>
    </citation>
    <scope>NUCLEOTIDE SEQUENCE [LARGE SCALE GENOMIC DNA]</scope>
    <source>
        <strain evidence="2">76814</strain>
    </source>
</reference>
<keyword evidence="1" id="KW-1133">Transmembrane helix</keyword>
<organism evidence="2 3">
    <name type="scientific">Salmonella enterica subsp. enterica serovar Cubana str. 76814</name>
    <dbReference type="NCBI Taxonomy" id="1192560"/>
    <lineage>
        <taxon>Bacteria</taxon>
        <taxon>Pseudomonadati</taxon>
        <taxon>Pseudomonadota</taxon>
        <taxon>Gammaproteobacteria</taxon>
        <taxon>Enterobacterales</taxon>
        <taxon>Enterobacteriaceae</taxon>
        <taxon>Salmonella</taxon>
    </lineage>
</organism>
<dbReference type="Proteomes" id="UP000018534">
    <property type="component" value="Unassembled WGS sequence"/>
</dbReference>
<name>V7ISF4_SALET</name>
<dbReference type="HOGENOM" id="CLU_2510762_0_0_6"/>
<evidence type="ECO:0000256" key="1">
    <source>
        <dbReference type="SAM" id="Phobius"/>
    </source>
</evidence>